<dbReference type="SMART" id="SM00361">
    <property type="entry name" value="RRM_1"/>
    <property type="match status" value="1"/>
</dbReference>
<evidence type="ECO:0000313" key="7">
    <source>
        <dbReference type="EMBL" id="CAD9874294.1"/>
    </source>
</evidence>
<dbReference type="GO" id="GO:0006397">
    <property type="term" value="P:mRNA processing"/>
    <property type="evidence" value="ECO:0007669"/>
    <property type="project" value="UniProtKB-KW"/>
</dbReference>
<dbReference type="PROSITE" id="PS50102">
    <property type="entry name" value="RRM"/>
    <property type="match status" value="3"/>
</dbReference>
<evidence type="ECO:0000256" key="3">
    <source>
        <dbReference type="ARBA" id="ARBA00023187"/>
    </source>
</evidence>
<evidence type="ECO:0000259" key="6">
    <source>
        <dbReference type="PROSITE" id="PS50102"/>
    </source>
</evidence>
<dbReference type="PANTHER" id="PTHR23139">
    <property type="entry name" value="RNA-BINDING PROTEIN"/>
    <property type="match status" value="1"/>
</dbReference>
<evidence type="ECO:0000256" key="5">
    <source>
        <dbReference type="SAM" id="MobiDB-lite"/>
    </source>
</evidence>
<dbReference type="InterPro" id="IPR035979">
    <property type="entry name" value="RBD_domain_sf"/>
</dbReference>
<gene>
    <name evidence="7" type="ORF">FJAP1339_LOCUS11728</name>
</gene>
<dbReference type="SMART" id="SM00360">
    <property type="entry name" value="RRM"/>
    <property type="match status" value="3"/>
</dbReference>
<proteinExistence type="predicted"/>
<evidence type="ECO:0000256" key="2">
    <source>
        <dbReference type="ARBA" id="ARBA00022884"/>
    </source>
</evidence>
<dbReference type="CDD" id="cd12232">
    <property type="entry name" value="RRM3_U2AF65"/>
    <property type="match status" value="1"/>
</dbReference>
<keyword evidence="3" id="KW-0508">mRNA splicing</keyword>
<feature type="compositionally biased region" description="Basic and acidic residues" evidence="5">
    <location>
        <begin position="37"/>
        <end position="66"/>
    </location>
</feature>
<dbReference type="GO" id="GO:0008380">
    <property type="term" value="P:RNA splicing"/>
    <property type="evidence" value="ECO:0007669"/>
    <property type="project" value="UniProtKB-KW"/>
</dbReference>
<feature type="domain" description="RRM" evidence="6">
    <location>
        <begin position="207"/>
        <end position="287"/>
    </location>
</feature>
<name>A0A7S2V6E6_9STRA</name>
<evidence type="ECO:0000256" key="4">
    <source>
        <dbReference type="PROSITE-ProRule" id="PRU00176"/>
    </source>
</evidence>
<accession>A0A7S2V6E6</accession>
<keyword evidence="2 4" id="KW-0694">RNA-binding</keyword>
<protein>
    <recommendedName>
        <fullName evidence="6">RRM domain-containing protein</fullName>
    </recommendedName>
</protein>
<dbReference type="SUPFAM" id="SSF54928">
    <property type="entry name" value="RNA-binding domain, RBD"/>
    <property type="match status" value="3"/>
</dbReference>
<dbReference type="GO" id="GO:0003723">
    <property type="term" value="F:RNA binding"/>
    <property type="evidence" value="ECO:0007669"/>
    <property type="project" value="UniProtKB-UniRule"/>
</dbReference>
<feature type="compositionally biased region" description="Basic residues" evidence="5">
    <location>
        <begin position="75"/>
        <end position="126"/>
    </location>
</feature>
<dbReference type="CDD" id="cd12230">
    <property type="entry name" value="RRM1_U2AF65"/>
    <property type="match status" value="1"/>
</dbReference>
<evidence type="ECO:0000256" key="1">
    <source>
        <dbReference type="ARBA" id="ARBA00022664"/>
    </source>
</evidence>
<dbReference type="FunFam" id="3.30.70.330:FF:000097">
    <property type="entry name" value="U2 snRNP auxiliary factor large subunit"/>
    <property type="match status" value="1"/>
</dbReference>
<dbReference type="Gene3D" id="3.30.70.330">
    <property type="match status" value="3"/>
</dbReference>
<sequence>MSEEMNENPVNSGEESVENEHNELENSAAVTEDSPDAGDRDSNDEREDDKKADDDKLDNKDDKGSEAEEDESRSRSRSKDHKRKRRRRSKSRSGGRKKSSKKKSSRRHRSRSGDRKSRRRRRRRSSRSSSGSRSRSASRKKTSKFSAAPTGFAAAGALGVAALGTPGAAANPLLAGLAGMPAMPGVAGLAGLGGIAGMPVQADKAFRELFVGNTPPGTSELVLMEFLNAALNQVKLTTAPGNPIIGCRVSNKFAFIELRSAEETNNCLSLNGIPFMGQLLKIGRPTKYCGPVIQASTWQALTGQQAPEGASVVDPSTKLYRELYIGSTTAEMTELGLQEFLGTAMQQVGLTLQEGNPIVQVRHSGTFAFVELRSIEEANNCLNLNSIPFMGQFLKIGRPSKYPGPQVPHLNWEDVLAKYMAGEMPTGGGAAQQQPSRVIALSNMVTTDELMDDTTYQEIVEDTRDECGKYGAVQSMEIPRPGAPHGVGKVFIEFTSTADAAKAIGALKGRTFAGNKVDARYFPESKYQVKDLSDDA</sequence>
<dbReference type="InterPro" id="IPR012677">
    <property type="entry name" value="Nucleotide-bd_a/b_plait_sf"/>
</dbReference>
<feature type="region of interest" description="Disordered" evidence="5">
    <location>
        <begin position="1"/>
        <end position="146"/>
    </location>
</feature>
<reference evidence="7" key="1">
    <citation type="submission" date="2021-01" db="EMBL/GenBank/DDBJ databases">
        <authorList>
            <person name="Corre E."/>
            <person name="Pelletier E."/>
            <person name="Niang G."/>
            <person name="Scheremetjew M."/>
            <person name="Finn R."/>
            <person name="Kale V."/>
            <person name="Holt S."/>
            <person name="Cochrane G."/>
            <person name="Meng A."/>
            <person name="Brown T."/>
            <person name="Cohen L."/>
        </authorList>
    </citation>
    <scope>NUCLEOTIDE SEQUENCE</scope>
    <source>
        <strain evidence="7">CCMP1661</strain>
    </source>
</reference>
<dbReference type="AlphaFoldDB" id="A0A7S2V6E6"/>
<organism evidence="7">
    <name type="scientific">Fibrocapsa japonica</name>
    <dbReference type="NCBI Taxonomy" id="94617"/>
    <lineage>
        <taxon>Eukaryota</taxon>
        <taxon>Sar</taxon>
        <taxon>Stramenopiles</taxon>
        <taxon>Ochrophyta</taxon>
        <taxon>Raphidophyceae</taxon>
        <taxon>Chattonellales</taxon>
        <taxon>Chattonellaceae</taxon>
        <taxon>Fibrocapsa</taxon>
    </lineage>
</organism>
<dbReference type="InterPro" id="IPR000504">
    <property type="entry name" value="RRM_dom"/>
</dbReference>
<feature type="domain" description="RRM" evidence="6">
    <location>
        <begin position="437"/>
        <end position="524"/>
    </location>
</feature>
<feature type="domain" description="RRM" evidence="6">
    <location>
        <begin position="321"/>
        <end position="401"/>
    </location>
</feature>
<keyword evidence="1" id="KW-0507">mRNA processing</keyword>
<dbReference type="InterPro" id="IPR003954">
    <property type="entry name" value="RRM_euk-type"/>
</dbReference>
<dbReference type="Pfam" id="PF00076">
    <property type="entry name" value="RRM_1"/>
    <property type="match status" value="1"/>
</dbReference>
<dbReference type="EMBL" id="HBHR01022878">
    <property type="protein sequence ID" value="CAD9874294.1"/>
    <property type="molecule type" value="Transcribed_RNA"/>
</dbReference>